<dbReference type="InterPro" id="IPR011043">
    <property type="entry name" value="Gal_Oxase/kelch_b-propeller"/>
</dbReference>
<evidence type="ECO:0000256" key="2">
    <source>
        <dbReference type="SAM" id="Phobius"/>
    </source>
</evidence>
<keyword evidence="2" id="KW-0472">Membrane</keyword>
<keyword evidence="4" id="KW-1185">Reference proteome</keyword>
<accession>A0A1Y2HU85</accession>
<comment type="caution">
    <text evidence="3">The sequence shown here is derived from an EMBL/GenBank/DDBJ whole genome shotgun (WGS) entry which is preliminary data.</text>
</comment>
<name>A0A1Y2HU85_9FUNG</name>
<sequence length="372" mass="39544">MSNGTFPPIRTRGSFVRFNSTHWILTGGDTPAEATIQHAFSDVWLYEPIGNVWTQIQTDSPRDPLSSVPPSPRSTPYRYAHRTVAFTSPSGKSFLIAIDGYPPDMDMSMPLIMYTDALPSSLGAWRNATVDGSFMDTNSGYAQVVDQACVVVGDQIVMLGGRYYTNVTGIAHAPVAIIKVKEQQQGMGLAFEWSSQFTPLPVAVGGADADAFKWDGQSVAFLSTVAGAVGAVVIGMAIMVYRRRRRQPFASTGMSESLPLAAANASEPVRPPQPDSDQELKTNPNITTPPPISPSTALAPPDSALGNLDTVSLLYIAPPPVAAAASQSGLIHVGNDDDGTEVVYLADPPPPTERGARSLRSLGTLASSRSRP</sequence>
<keyword evidence="2" id="KW-0812">Transmembrane</keyword>
<dbReference type="Proteomes" id="UP000193411">
    <property type="component" value="Unassembled WGS sequence"/>
</dbReference>
<proteinExistence type="predicted"/>
<gene>
    <name evidence="3" type="ORF">BCR44DRAFT_405825</name>
</gene>
<dbReference type="EMBL" id="MCFL01000009">
    <property type="protein sequence ID" value="ORZ38168.1"/>
    <property type="molecule type" value="Genomic_DNA"/>
</dbReference>
<reference evidence="3 4" key="1">
    <citation type="submission" date="2016-07" db="EMBL/GenBank/DDBJ databases">
        <title>Pervasive Adenine N6-methylation of Active Genes in Fungi.</title>
        <authorList>
            <consortium name="DOE Joint Genome Institute"/>
            <person name="Mondo S.J."/>
            <person name="Dannebaum R.O."/>
            <person name="Kuo R.C."/>
            <person name="Labutti K."/>
            <person name="Haridas S."/>
            <person name="Kuo A."/>
            <person name="Salamov A."/>
            <person name="Ahrendt S.R."/>
            <person name="Lipzen A."/>
            <person name="Sullivan W."/>
            <person name="Andreopoulos W.B."/>
            <person name="Clum A."/>
            <person name="Lindquist E."/>
            <person name="Daum C."/>
            <person name="Ramamoorthy G.K."/>
            <person name="Gryganskyi A."/>
            <person name="Culley D."/>
            <person name="Magnuson J.K."/>
            <person name="James T.Y."/>
            <person name="O'Malley M.A."/>
            <person name="Stajich J.E."/>
            <person name="Spatafora J.W."/>
            <person name="Visel A."/>
            <person name="Grigoriev I.V."/>
        </authorList>
    </citation>
    <scope>NUCLEOTIDE SEQUENCE [LARGE SCALE GENOMIC DNA]</scope>
    <source>
        <strain evidence="3 4">PL171</strain>
    </source>
</reference>
<organism evidence="3 4">
    <name type="scientific">Catenaria anguillulae PL171</name>
    <dbReference type="NCBI Taxonomy" id="765915"/>
    <lineage>
        <taxon>Eukaryota</taxon>
        <taxon>Fungi</taxon>
        <taxon>Fungi incertae sedis</taxon>
        <taxon>Blastocladiomycota</taxon>
        <taxon>Blastocladiomycetes</taxon>
        <taxon>Blastocladiales</taxon>
        <taxon>Catenariaceae</taxon>
        <taxon>Catenaria</taxon>
    </lineage>
</organism>
<evidence type="ECO:0000313" key="3">
    <source>
        <dbReference type="EMBL" id="ORZ38168.1"/>
    </source>
</evidence>
<dbReference type="InterPro" id="IPR015915">
    <property type="entry name" value="Kelch-typ_b-propeller"/>
</dbReference>
<keyword evidence="2" id="KW-1133">Transmembrane helix</keyword>
<feature type="region of interest" description="Disordered" evidence="1">
    <location>
        <begin position="347"/>
        <end position="372"/>
    </location>
</feature>
<dbReference type="SUPFAM" id="SSF50965">
    <property type="entry name" value="Galactose oxidase, central domain"/>
    <property type="match status" value="1"/>
</dbReference>
<protein>
    <submittedName>
        <fullName evidence="3">Uncharacterized protein</fullName>
    </submittedName>
</protein>
<feature type="transmembrane region" description="Helical" evidence="2">
    <location>
        <begin position="219"/>
        <end position="241"/>
    </location>
</feature>
<dbReference type="Gene3D" id="2.120.10.80">
    <property type="entry name" value="Kelch-type beta propeller"/>
    <property type="match status" value="1"/>
</dbReference>
<evidence type="ECO:0000256" key="1">
    <source>
        <dbReference type="SAM" id="MobiDB-lite"/>
    </source>
</evidence>
<evidence type="ECO:0000313" key="4">
    <source>
        <dbReference type="Proteomes" id="UP000193411"/>
    </source>
</evidence>
<dbReference type="AlphaFoldDB" id="A0A1Y2HU85"/>
<feature type="region of interest" description="Disordered" evidence="1">
    <location>
        <begin position="263"/>
        <end position="303"/>
    </location>
</feature>